<feature type="compositionally biased region" description="Basic and acidic residues" evidence="4">
    <location>
        <begin position="425"/>
        <end position="436"/>
    </location>
</feature>
<evidence type="ECO:0000313" key="6">
    <source>
        <dbReference type="EMBL" id="CAE6533595.1"/>
    </source>
</evidence>
<dbReference type="GO" id="GO:0006357">
    <property type="term" value="P:regulation of transcription by RNA polymerase II"/>
    <property type="evidence" value="ECO:0007669"/>
    <property type="project" value="TreeGrafter"/>
</dbReference>
<dbReference type="GO" id="GO:0046872">
    <property type="term" value="F:metal ion binding"/>
    <property type="evidence" value="ECO:0007669"/>
    <property type="project" value="UniProtKB-KW"/>
</dbReference>
<gene>
    <name evidence="6" type="ORF">RDB_LOCUS135354</name>
</gene>
<comment type="subcellular location">
    <subcellularLocation>
        <location evidence="1">Nucleus</location>
    </subcellularLocation>
</comment>
<dbReference type="EMBL" id="CAJMWZ010007160">
    <property type="protein sequence ID" value="CAE6533595.1"/>
    <property type="molecule type" value="Genomic_DNA"/>
</dbReference>
<feature type="compositionally biased region" description="Basic and acidic residues" evidence="4">
    <location>
        <begin position="366"/>
        <end position="376"/>
    </location>
</feature>
<evidence type="ECO:0000259" key="5">
    <source>
        <dbReference type="SMART" id="SM00558"/>
    </source>
</evidence>
<organism evidence="6 7">
    <name type="scientific">Rhizoctonia solani</name>
    <dbReference type="NCBI Taxonomy" id="456999"/>
    <lineage>
        <taxon>Eukaryota</taxon>
        <taxon>Fungi</taxon>
        <taxon>Dikarya</taxon>
        <taxon>Basidiomycota</taxon>
        <taxon>Agaricomycotina</taxon>
        <taxon>Agaricomycetes</taxon>
        <taxon>Cantharellales</taxon>
        <taxon>Ceratobasidiaceae</taxon>
        <taxon>Rhizoctonia</taxon>
    </lineage>
</organism>
<sequence>MCLTRFSTIQKPPAFQPSVRPSVRLATRTPTGNTQKREARTRKTQTGDQQGPARCERPASKDVDALLTPSSRTIKRGRGRPRKAKPPSLSASSVSLGEWQEDKPDEMAAAKVVRDAFKGKGKSKADSGTSTLTQLTGSSPSLGGGKSIMGSSPIRRLKELAVSDLMNLSARSDGGITHISGSVGDRNEESDEEERLRRVRMYQDVGVDQESTGDVVEEEIQVRDFIHDELPKRRMSEPDRRRDESSSGPSQRYPPIKLSGPIKSSRKRRSVEVVLPSRPESRRSSFPEGSRNISPSRARLVPAVVSTGSSNKAQRVYVLLPEPSSAWTSTLTHTVSEGSSLAPSEDYSMEGSITEEVSSNGMAVESRSEQSEEPPSKRARRSTSSSSVAQQVKGKGIASRRGSTGSRGRGGRLPRLSSRLSESTNQDHVEEVRENEEMLSTIEEDHPVQSRRAKKATMPADADSLLGPRPRRHSKPTARAKESAEQELGWNDDETPMVVTIKERPRRGNSSKFVLRVTETPPASEHSSAMESQGRVKGKRAVPASGEPRPAKRSRKSQAAASPSHALVELREGDYILRPQEKRCWNYEFDQNIVSRCVACKKKKFGDTCRFVHVRWFQFKHPASDPLGVKFESPKGEVEKEEEPKYHLPYQWNVTPKIEEVERMRLAIARALYPVLKDELAHASKPNVIRRAIEIEVRATCDVCVTSVFSSCHMCTRCGRELCGACFQRVEEMCPPGTPLEYTGSASKDRQLHKYRACSWGRVFHLPADFQPVTRFSRQELEQTVADMESIQEKNKNAPVPREGSSSRTAQAQIANWVSRVPTWNPTSPHASTEPPALSSAGSSRDVSSSRGTPDPQLPTMPIIASPTMSPTHEDQFSPEVGPLSGKRPTVSHHGRLDPASVPSHPVHHFSKILSEEEFKPLWARGEAIVVQDLLSQFELNWTPEYFISEYGEQRCMVVNCADNKDTEMMVKDFFDMFGKADREDGILKLKDWPAQADFKDDFPKLYDDFMGALPVPNYTRRDGVLNLASHFATNAIAPDLGPKMYNAFTSIEGPGGQGSTRLHMDMADAVNIMMYASESPDGSPGVAAWDIFRAKDSDKIRAYLRRHFKDRANEFPIIGKNYTTKNKYSVGEFINDLEMLFLFPQGQVCNLADCIKIAIDFVSIENIDRCEKLTTEFRNENDTFTWKEDVLQLRTMMMYAWRSTTQLRKCWYDDLAQLEQGGATSEGNISDSSHSVDS</sequence>
<feature type="compositionally biased region" description="Basic residues" evidence="4">
    <location>
        <begin position="73"/>
        <end position="85"/>
    </location>
</feature>
<feature type="region of interest" description="Disordered" evidence="4">
    <location>
        <begin position="227"/>
        <end position="294"/>
    </location>
</feature>
<reference evidence="6" key="1">
    <citation type="submission" date="2021-01" db="EMBL/GenBank/DDBJ databases">
        <authorList>
            <person name="Kaushik A."/>
        </authorList>
    </citation>
    <scope>NUCLEOTIDE SEQUENCE</scope>
    <source>
        <strain evidence="6">Type strain: AG8-Rh-89/</strain>
    </source>
</reference>
<feature type="region of interest" description="Disordered" evidence="4">
    <location>
        <begin position="1"/>
        <end position="102"/>
    </location>
</feature>
<feature type="region of interest" description="Disordered" evidence="4">
    <location>
        <begin position="336"/>
        <end position="565"/>
    </location>
</feature>
<feature type="compositionally biased region" description="Polar residues" evidence="4">
    <location>
        <begin position="804"/>
        <end position="831"/>
    </location>
</feature>
<feature type="compositionally biased region" description="Basic and acidic residues" evidence="4">
    <location>
        <begin position="227"/>
        <end position="245"/>
    </location>
</feature>
<protein>
    <recommendedName>
        <fullName evidence="5">JmjC domain-containing protein</fullName>
    </recommendedName>
</protein>
<dbReference type="SUPFAM" id="SSF51197">
    <property type="entry name" value="Clavaminate synthase-like"/>
    <property type="match status" value="1"/>
</dbReference>
<feature type="compositionally biased region" description="Polar residues" evidence="4">
    <location>
        <begin position="1"/>
        <end position="10"/>
    </location>
</feature>
<dbReference type="PANTHER" id="PTHR12549:SF38">
    <property type="entry name" value="JMJC DOMAIN-CONTAINING HISTONE DEMETHYLASE 2, ISOFORM A"/>
    <property type="match status" value="1"/>
</dbReference>
<dbReference type="GO" id="GO:0003712">
    <property type="term" value="F:transcription coregulator activity"/>
    <property type="evidence" value="ECO:0007669"/>
    <property type="project" value="TreeGrafter"/>
</dbReference>
<evidence type="ECO:0000256" key="2">
    <source>
        <dbReference type="ARBA" id="ARBA00022723"/>
    </source>
</evidence>
<feature type="domain" description="JmjC" evidence="5">
    <location>
        <begin position="1003"/>
        <end position="1179"/>
    </location>
</feature>
<name>A0A8H3HNZ5_9AGAM</name>
<dbReference type="InterPro" id="IPR003347">
    <property type="entry name" value="JmjC_dom"/>
</dbReference>
<feature type="compositionally biased region" description="Low complexity" evidence="4">
    <location>
        <begin position="839"/>
        <end position="850"/>
    </location>
</feature>
<dbReference type="Gene3D" id="2.60.120.650">
    <property type="entry name" value="Cupin"/>
    <property type="match status" value="1"/>
</dbReference>
<keyword evidence="3" id="KW-0539">Nucleus</keyword>
<feature type="compositionally biased region" description="Basic residues" evidence="4">
    <location>
        <begin position="469"/>
        <end position="478"/>
    </location>
</feature>
<evidence type="ECO:0000256" key="1">
    <source>
        <dbReference type="ARBA" id="ARBA00004123"/>
    </source>
</evidence>
<dbReference type="AlphaFoldDB" id="A0A8H3HNZ5"/>
<comment type="caution">
    <text evidence="6">The sequence shown here is derived from an EMBL/GenBank/DDBJ whole genome shotgun (WGS) entry which is preliminary data.</text>
</comment>
<evidence type="ECO:0000256" key="3">
    <source>
        <dbReference type="ARBA" id="ARBA00023242"/>
    </source>
</evidence>
<feature type="compositionally biased region" description="Basic and acidic residues" evidence="4">
    <location>
        <begin position="54"/>
        <end position="64"/>
    </location>
</feature>
<proteinExistence type="predicted"/>
<feature type="region of interest" description="Disordered" evidence="4">
    <location>
        <begin position="118"/>
        <end position="151"/>
    </location>
</feature>
<dbReference type="PANTHER" id="PTHR12549">
    <property type="entry name" value="JMJC DOMAIN-CONTAINING HISTONE DEMETHYLATION PROTEIN"/>
    <property type="match status" value="1"/>
</dbReference>
<dbReference type="GO" id="GO:0032454">
    <property type="term" value="F:histone H3K9 demethylase activity"/>
    <property type="evidence" value="ECO:0007669"/>
    <property type="project" value="InterPro"/>
</dbReference>
<feature type="region of interest" description="Disordered" evidence="4">
    <location>
        <begin position="173"/>
        <end position="194"/>
    </location>
</feature>
<dbReference type="GO" id="GO:0031490">
    <property type="term" value="F:chromatin DNA binding"/>
    <property type="evidence" value="ECO:0007669"/>
    <property type="project" value="TreeGrafter"/>
</dbReference>
<feature type="compositionally biased region" description="Low complexity" evidence="4">
    <location>
        <begin position="413"/>
        <end position="423"/>
    </location>
</feature>
<dbReference type="GO" id="GO:0000785">
    <property type="term" value="C:chromatin"/>
    <property type="evidence" value="ECO:0007669"/>
    <property type="project" value="TreeGrafter"/>
</dbReference>
<dbReference type="Proteomes" id="UP000663850">
    <property type="component" value="Unassembled WGS sequence"/>
</dbReference>
<dbReference type="SMART" id="SM00558">
    <property type="entry name" value="JmjC"/>
    <property type="match status" value="1"/>
</dbReference>
<dbReference type="GO" id="GO:0000118">
    <property type="term" value="C:histone deacetylase complex"/>
    <property type="evidence" value="ECO:0007669"/>
    <property type="project" value="TreeGrafter"/>
</dbReference>
<evidence type="ECO:0000313" key="7">
    <source>
        <dbReference type="Proteomes" id="UP000663850"/>
    </source>
</evidence>
<feature type="compositionally biased region" description="Low complexity" evidence="4">
    <location>
        <begin position="382"/>
        <end position="406"/>
    </location>
</feature>
<accession>A0A8H3HNZ5</accession>
<keyword evidence="2" id="KW-0479">Metal-binding</keyword>
<feature type="region of interest" description="Disordered" evidence="4">
    <location>
        <begin position="789"/>
        <end position="904"/>
    </location>
</feature>
<feature type="compositionally biased region" description="Low complexity" evidence="4">
    <location>
        <begin position="127"/>
        <end position="141"/>
    </location>
</feature>
<evidence type="ECO:0000256" key="4">
    <source>
        <dbReference type="SAM" id="MobiDB-lite"/>
    </source>
</evidence>
<dbReference type="InterPro" id="IPR045109">
    <property type="entry name" value="LSDs-like"/>
</dbReference>